<dbReference type="SUPFAM" id="SSF161070">
    <property type="entry name" value="SNF-like"/>
    <property type="match status" value="1"/>
</dbReference>
<dbReference type="GO" id="GO:0005886">
    <property type="term" value="C:plasma membrane"/>
    <property type="evidence" value="ECO:0007669"/>
    <property type="project" value="TreeGrafter"/>
</dbReference>
<dbReference type="PROSITE" id="PS50267">
    <property type="entry name" value="NA_NEUROTRAN_SYMP_3"/>
    <property type="match status" value="1"/>
</dbReference>
<evidence type="ECO:0000313" key="7">
    <source>
        <dbReference type="EMBL" id="GAH73023.1"/>
    </source>
</evidence>
<dbReference type="AlphaFoldDB" id="X1JT97"/>
<evidence type="ECO:0000256" key="1">
    <source>
        <dbReference type="ARBA" id="ARBA00004141"/>
    </source>
</evidence>
<keyword evidence="5 6" id="KW-0472">Membrane</keyword>
<evidence type="ECO:0000256" key="2">
    <source>
        <dbReference type="ARBA" id="ARBA00022448"/>
    </source>
</evidence>
<dbReference type="PANTHER" id="PTHR11616">
    <property type="entry name" value="SODIUM/CHLORIDE DEPENDENT TRANSPORTER"/>
    <property type="match status" value="1"/>
</dbReference>
<feature type="transmembrane region" description="Helical" evidence="6">
    <location>
        <begin position="124"/>
        <end position="145"/>
    </location>
</feature>
<feature type="transmembrane region" description="Helical" evidence="6">
    <location>
        <begin position="50"/>
        <end position="70"/>
    </location>
</feature>
<feature type="non-terminal residue" evidence="7">
    <location>
        <position position="1"/>
    </location>
</feature>
<keyword evidence="2" id="KW-0813">Transport</keyword>
<evidence type="ECO:0000256" key="6">
    <source>
        <dbReference type="SAM" id="Phobius"/>
    </source>
</evidence>
<keyword evidence="3 6" id="KW-0812">Transmembrane</keyword>
<dbReference type="PANTHER" id="PTHR11616:SF240">
    <property type="entry name" value="BLOATED TUBULES, ISOFORM B-RELATED"/>
    <property type="match status" value="1"/>
</dbReference>
<name>X1JT97_9ZZZZ</name>
<dbReference type="InterPro" id="IPR037272">
    <property type="entry name" value="SNS_sf"/>
</dbReference>
<dbReference type="GO" id="GO:0035725">
    <property type="term" value="P:sodium ion transmembrane transport"/>
    <property type="evidence" value="ECO:0007669"/>
    <property type="project" value="TreeGrafter"/>
</dbReference>
<evidence type="ECO:0000256" key="3">
    <source>
        <dbReference type="ARBA" id="ARBA00022692"/>
    </source>
</evidence>
<accession>X1JT97</accession>
<comment type="subcellular location">
    <subcellularLocation>
        <location evidence="1">Membrane</location>
        <topology evidence="1">Multi-pass membrane protein</topology>
    </subcellularLocation>
</comment>
<evidence type="ECO:0008006" key="8">
    <source>
        <dbReference type="Google" id="ProtNLM"/>
    </source>
</evidence>
<evidence type="ECO:0000256" key="4">
    <source>
        <dbReference type="ARBA" id="ARBA00022989"/>
    </source>
</evidence>
<organism evidence="7">
    <name type="scientific">marine sediment metagenome</name>
    <dbReference type="NCBI Taxonomy" id="412755"/>
    <lineage>
        <taxon>unclassified sequences</taxon>
        <taxon>metagenomes</taxon>
        <taxon>ecological metagenomes</taxon>
    </lineage>
</organism>
<keyword evidence="4 6" id="KW-1133">Transmembrane helix</keyword>
<feature type="transmembrane region" description="Helical" evidence="6">
    <location>
        <begin position="20"/>
        <end position="43"/>
    </location>
</feature>
<gene>
    <name evidence="7" type="ORF">S03H2_51400</name>
</gene>
<dbReference type="InterPro" id="IPR000175">
    <property type="entry name" value="Na/ntran_symport"/>
</dbReference>
<dbReference type="Pfam" id="PF00209">
    <property type="entry name" value="SNF"/>
    <property type="match status" value="1"/>
</dbReference>
<comment type="caution">
    <text evidence="7">The sequence shown here is derived from an EMBL/GenBank/DDBJ whole genome shotgun (WGS) entry which is preliminary data.</text>
</comment>
<proteinExistence type="predicted"/>
<sequence length="159" mass="17391">YGGVISPLMDKFGWSRVKTTAVICVIAFLIGLIFTTSGGLYWLDIVDRTACFYGLLITGALACIVVGWVYGAKKLREHLNETSDIKVGAWFDWLLKIVVPAGLLFVVIYGGFMKDIAAPYEGYPVWASSMIWVILAVTLGLSFVFQAVKTKGPKEVSGK</sequence>
<feature type="transmembrane region" description="Helical" evidence="6">
    <location>
        <begin position="90"/>
        <end position="112"/>
    </location>
</feature>
<reference evidence="7" key="1">
    <citation type="journal article" date="2014" name="Front. Microbiol.">
        <title>High frequency of phylogenetically diverse reductive dehalogenase-homologous genes in deep subseafloor sedimentary metagenomes.</title>
        <authorList>
            <person name="Kawai M."/>
            <person name="Futagami T."/>
            <person name="Toyoda A."/>
            <person name="Takaki Y."/>
            <person name="Nishi S."/>
            <person name="Hori S."/>
            <person name="Arai W."/>
            <person name="Tsubouchi T."/>
            <person name="Morono Y."/>
            <person name="Uchiyama I."/>
            <person name="Ito T."/>
            <person name="Fujiyama A."/>
            <person name="Inagaki F."/>
            <person name="Takami H."/>
        </authorList>
    </citation>
    <scope>NUCLEOTIDE SEQUENCE</scope>
    <source>
        <strain evidence="7">Expedition CK06-06</strain>
    </source>
</reference>
<dbReference type="EMBL" id="BARU01032608">
    <property type="protein sequence ID" value="GAH73023.1"/>
    <property type="molecule type" value="Genomic_DNA"/>
</dbReference>
<evidence type="ECO:0000256" key="5">
    <source>
        <dbReference type="ARBA" id="ARBA00023136"/>
    </source>
</evidence>
<protein>
    <recommendedName>
        <fullName evidence="8">Sodium-dependent transporter</fullName>
    </recommendedName>
</protein>